<evidence type="ECO:0000256" key="1">
    <source>
        <dbReference type="ARBA" id="ARBA00022737"/>
    </source>
</evidence>
<dbReference type="Pfam" id="PF23282">
    <property type="entry name" value="WHD_ROQ1"/>
    <property type="match status" value="1"/>
</dbReference>
<dbReference type="AlphaFoldDB" id="A0AAU9NSP5"/>
<keyword evidence="4" id="KW-1185">Reference proteome</keyword>
<evidence type="ECO:0000313" key="3">
    <source>
        <dbReference type="EMBL" id="CAH1440778.1"/>
    </source>
</evidence>
<dbReference type="InterPro" id="IPR058192">
    <property type="entry name" value="WHD_ROQ1-like"/>
</dbReference>
<dbReference type="PANTHER" id="PTHR11017">
    <property type="entry name" value="LEUCINE-RICH REPEAT-CONTAINING PROTEIN"/>
    <property type="match status" value="1"/>
</dbReference>
<keyword evidence="1" id="KW-0677">Repeat</keyword>
<dbReference type="InterPro" id="IPR044974">
    <property type="entry name" value="Disease_R_plants"/>
</dbReference>
<accession>A0AAU9NSP5</accession>
<comment type="caution">
    <text evidence="3">The sequence shown here is derived from an EMBL/GenBank/DDBJ whole genome shotgun (WGS) entry which is preliminary data.</text>
</comment>
<protein>
    <recommendedName>
        <fullName evidence="2">Disease resistance protein Roq1-like winged-helix domain-containing protein</fullName>
    </recommendedName>
</protein>
<gene>
    <name evidence="3" type="ORF">LVIROSA_LOCUS26891</name>
</gene>
<reference evidence="3 4" key="1">
    <citation type="submission" date="2022-01" db="EMBL/GenBank/DDBJ databases">
        <authorList>
            <person name="Xiong W."/>
            <person name="Schranz E."/>
        </authorList>
    </citation>
    <scope>NUCLEOTIDE SEQUENCE [LARGE SCALE GENOMIC DNA]</scope>
</reference>
<dbReference type="PANTHER" id="PTHR11017:SF313">
    <property type="entry name" value="TIR DOMAIN, P-LOOP CONTAINING NUCLEOSIDE TRIPHOSPHATE HYDROLASE"/>
    <property type="match status" value="1"/>
</dbReference>
<dbReference type="GO" id="GO:0006952">
    <property type="term" value="P:defense response"/>
    <property type="evidence" value="ECO:0007669"/>
    <property type="project" value="InterPro"/>
</dbReference>
<proteinExistence type="predicted"/>
<sequence length="215" mass="25201">MIKELFKHIACFFVGIDRDVTKTILEACDVNTRSGITNLIDRFLLSIGTNNELEMHQLVQEMGRFAVRQESVNKPWEWSRVWCHEESFRVLKRKKGKENLLGLALDMRMLEKENNIESFVGYINPKRLEKRQKLDGSWFKGKTFLGSLKILNLSFCKQLRSLGEFDQLPALERRVGPNSWESGIQMFYQFGIFSTIYERVLNMSISHPPLFNLEF</sequence>
<dbReference type="Proteomes" id="UP001157418">
    <property type="component" value="Unassembled WGS sequence"/>
</dbReference>
<feature type="domain" description="Disease resistance protein Roq1-like winged-helix" evidence="2">
    <location>
        <begin position="3"/>
        <end position="71"/>
    </location>
</feature>
<name>A0AAU9NSP5_9ASTR</name>
<evidence type="ECO:0000313" key="4">
    <source>
        <dbReference type="Proteomes" id="UP001157418"/>
    </source>
</evidence>
<organism evidence="3 4">
    <name type="scientific">Lactuca virosa</name>
    <dbReference type="NCBI Taxonomy" id="75947"/>
    <lineage>
        <taxon>Eukaryota</taxon>
        <taxon>Viridiplantae</taxon>
        <taxon>Streptophyta</taxon>
        <taxon>Embryophyta</taxon>
        <taxon>Tracheophyta</taxon>
        <taxon>Spermatophyta</taxon>
        <taxon>Magnoliopsida</taxon>
        <taxon>eudicotyledons</taxon>
        <taxon>Gunneridae</taxon>
        <taxon>Pentapetalae</taxon>
        <taxon>asterids</taxon>
        <taxon>campanulids</taxon>
        <taxon>Asterales</taxon>
        <taxon>Asteraceae</taxon>
        <taxon>Cichorioideae</taxon>
        <taxon>Cichorieae</taxon>
        <taxon>Lactucinae</taxon>
        <taxon>Lactuca</taxon>
    </lineage>
</organism>
<dbReference type="EMBL" id="CAKMRJ010005412">
    <property type="protein sequence ID" value="CAH1440778.1"/>
    <property type="molecule type" value="Genomic_DNA"/>
</dbReference>
<evidence type="ECO:0000259" key="2">
    <source>
        <dbReference type="Pfam" id="PF23282"/>
    </source>
</evidence>